<comment type="caution">
    <text evidence="1">The sequence shown here is derived from an EMBL/GenBank/DDBJ whole genome shotgun (WGS) entry which is preliminary data.</text>
</comment>
<organism evidence="1 2">
    <name type="scientific">Catharanthus roseus</name>
    <name type="common">Madagascar periwinkle</name>
    <name type="synonym">Vinca rosea</name>
    <dbReference type="NCBI Taxonomy" id="4058"/>
    <lineage>
        <taxon>Eukaryota</taxon>
        <taxon>Viridiplantae</taxon>
        <taxon>Streptophyta</taxon>
        <taxon>Embryophyta</taxon>
        <taxon>Tracheophyta</taxon>
        <taxon>Spermatophyta</taxon>
        <taxon>Magnoliopsida</taxon>
        <taxon>eudicotyledons</taxon>
        <taxon>Gunneridae</taxon>
        <taxon>Pentapetalae</taxon>
        <taxon>asterids</taxon>
        <taxon>lamiids</taxon>
        <taxon>Gentianales</taxon>
        <taxon>Apocynaceae</taxon>
        <taxon>Rauvolfioideae</taxon>
        <taxon>Vinceae</taxon>
        <taxon>Catharanthinae</taxon>
        <taxon>Catharanthus</taxon>
    </lineage>
</organism>
<gene>
    <name evidence="1" type="ORF">M9H77_05450</name>
</gene>
<accession>A0ACC0CHB1</accession>
<evidence type="ECO:0000313" key="1">
    <source>
        <dbReference type="EMBL" id="KAI5684222.1"/>
    </source>
</evidence>
<protein>
    <submittedName>
        <fullName evidence="1">Uncharacterized protein</fullName>
    </submittedName>
</protein>
<name>A0ACC0CHB1_CATRO</name>
<reference evidence="2" key="1">
    <citation type="journal article" date="2023" name="Nat. Plants">
        <title>Single-cell RNA sequencing provides a high-resolution roadmap for understanding the multicellular compartmentation of specialized metabolism.</title>
        <authorList>
            <person name="Sun S."/>
            <person name="Shen X."/>
            <person name="Li Y."/>
            <person name="Li Y."/>
            <person name="Wang S."/>
            <person name="Li R."/>
            <person name="Zhang H."/>
            <person name="Shen G."/>
            <person name="Guo B."/>
            <person name="Wei J."/>
            <person name="Xu J."/>
            <person name="St-Pierre B."/>
            <person name="Chen S."/>
            <person name="Sun C."/>
        </authorList>
    </citation>
    <scope>NUCLEOTIDE SEQUENCE [LARGE SCALE GENOMIC DNA]</scope>
</reference>
<dbReference type="EMBL" id="CM044701">
    <property type="protein sequence ID" value="KAI5684222.1"/>
    <property type="molecule type" value="Genomic_DNA"/>
</dbReference>
<evidence type="ECO:0000313" key="2">
    <source>
        <dbReference type="Proteomes" id="UP001060085"/>
    </source>
</evidence>
<dbReference type="Proteomes" id="UP001060085">
    <property type="component" value="Linkage Group LG01"/>
</dbReference>
<proteinExistence type="predicted"/>
<sequence>MPDYEGNGGEDVDNYGGSSPQPRTNSHGGVDDYTDSRSQHSRDGDKERGSSRSRDKEREKGRDRDRERDRDRDRERSKERDRGERDRGDRERDRDRDRERHHRDRHRDRSERRERERTRDRDEDDYHRSRDYDRRREYDKDKEDRHRHRSRSREGGSEHRSRSRSRSRSKSKRISGFDMAPPTSALMPGATTVPGQVPGAPPAVPGMFPNMFPLAPGQFGALPVMPVQAMTQQATRHARRVYVGGLPPTANEQSVATFFSHVMSAIGGNTAGPGDAVVNVYINHEKKFAFVEMRSVEEASNAMALDGIIFEGAPVKVRRPSDYNPSLAATLGPSQPNPNLNLGAVGLTPGSAGGLEGPDRIFVGGLPYYFTEAQIRELLESFGPLRGFDLVKDRETGNSKGYAFCVYQDLSVTDIACAALNGIKMGDKTLTVRRANQGASQPKPEQESVLLHAQQQIALQKLMLQPGALATKVLCLTQVVSPDELKDDDDYEDILEDMRAECGKFGNLVNVVIPRPGPDGEHGPGVGKVFLEYADVDSSTKARQGLHGRKFGGNQVVAVFYPENKFSEGDYEG</sequence>
<keyword evidence="2" id="KW-1185">Reference proteome</keyword>